<dbReference type="AlphaFoldDB" id="A0A6A5C6L5"/>
<sequence length="639" mass="72778">MQPGDGNHHRSTTVNFNPFSSSFGREFADASNSIRWWWSSSSSMGSPNSIQEQISLTNDSENQATHSSSSPFLQHETHANAQHCSSLPFGSNNNNNNDYYFMNGDANPTSQHPLQFPSSLLVVSSFRRESGDGSGGHEANNIHVLSSPTLPPTTLTTGATTFPTTLTLPTTTTTTLTNNHLNHLDTSFIQPASSFLEIPQYFAISCINCRKQHRKCSKHLPSCVECRQRGVECVYRESKRVKSSSTGEEKQHSRNSNKQKESSSSSTNHANKDKNVKYKPYEKVSGDYIEKRREDHESHHVVSAFTEFDEETGHLNKRDVLEFYYEFACDGCPCFPREEFEKFLYTSPLSSNESFTANSSSKISSSGKEINFEQNTNTENTPSRYHEEWFAIFLSVRALCECRYGLSELAEKSAQKAKNVLSKMFDQFNNYNVAVVYGNLAIYEAWSGRIENAKFYIQILSYCLNSLFSDETKRENMNVYEKNLQSIVFYFTNIIGDHFEKMGIQQVIQRIPEIFSFFTGKQCPVNWLKLLQQEITSENCFEIWNVIQVIIDDLKQVVINSVQRPSTKQAMACYGYSKEYSCMIEPVFTLFSHSVKISILAKSSSPLVKGIIEKCALEITQLTDHEAFPYFQWRLWLAY</sequence>
<dbReference type="CDD" id="cd00067">
    <property type="entry name" value="GAL4"/>
    <property type="match status" value="1"/>
</dbReference>
<feature type="compositionally biased region" description="Polar residues" evidence="1">
    <location>
        <begin position="50"/>
        <end position="72"/>
    </location>
</feature>
<feature type="region of interest" description="Disordered" evidence="1">
    <location>
        <begin position="242"/>
        <end position="277"/>
    </location>
</feature>
<organism evidence="3 4">
    <name type="scientific">Naegleria fowleri</name>
    <name type="common">Brain eating amoeba</name>
    <dbReference type="NCBI Taxonomy" id="5763"/>
    <lineage>
        <taxon>Eukaryota</taxon>
        <taxon>Discoba</taxon>
        <taxon>Heterolobosea</taxon>
        <taxon>Tetramitia</taxon>
        <taxon>Eutetramitia</taxon>
        <taxon>Vahlkampfiidae</taxon>
        <taxon>Naegleria</taxon>
    </lineage>
</organism>
<dbReference type="GO" id="GO:0008270">
    <property type="term" value="F:zinc ion binding"/>
    <property type="evidence" value="ECO:0007669"/>
    <property type="project" value="InterPro"/>
</dbReference>
<dbReference type="OrthoDB" id="2017365at2759"/>
<dbReference type="VEuPathDB" id="AmoebaDB:NF0106530"/>
<dbReference type="GeneID" id="68117935"/>
<gene>
    <name evidence="3" type="ORF">FDP41_010720</name>
</gene>
<dbReference type="PROSITE" id="PS50048">
    <property type="entry name" value="ZN2_CY6_FUNGAL_2"/>
    <property type="match status" value="1"/>
</dbReference>
<dbReference type="PROSITE" id="PS00463">
    <property type="entry name" value="ZN2_CY6_FUNGAL_1"/>
    <property type="match status" value="1"/>
</dbReference>
<dbReference type="InterPro" id="IPR011990">
    <property type="entry name" value="TPR-like_helical_dom_sf"/>
</dbReference>
<dbReference type="Gene3D" id="4.10.240.10">
    <property type="entry name" value="Zn(2)-C6 fungal-type DNA-binding domain"/>
    <property type="match status" value="1"/>
</dbReference>
<dbReference type="SUPFAM" id="SSF57701">
    <property type="entry name" value="Zn2/Cys6 DNA-binding domain"/>
    <property type="match status" value="1"/>
</dbReference>
<feature type="region of interest" description="Disordered" evidence="1">
    <location>
        <begin position="48"/>
        <end position="72"/>
    </location>
</feature>
<name>A0A6A5C6L5_NAEFO</name>
<protein>
    <recommendedName>
        <fullName evidence="2">Zn(2)-C6 fungal-type domain-containing protein</fullName>
    </recommendedName>
</protein>
<dbReference type="Pfam" id="PF00172">
    <property type="entry name" value="Zn_clus"/>
    <property type="match status" value="1"/>
</dbReference>
<dbReference type="Proteomes" id="UP000444721">
    <property type="component" value="Unassembled WGS sequence"/>
</dbReference>
<dbReference type="VEuPathDB" id="AmoebaDB:NfTy_014210"/>
<dbReference type="Gene3D" id="1.25.40.10">
    <property type="entry name" value="Tetratricopeptide repeat domain"/>
    <property type="match status" value="1"/>
</dbReference>
<dbReference type="GO" id="GO:0000981">
    <property type="term" value="F:DNA-binding transcription factor activity, RNA polymerase II-specific"/>
    <property type="evidence" value="ECO:0007669"/>
    <property type="project" value="InterPro"/>
</dbReference>
<dbReference type="SMART" id="SM00066">
    <property type="entry name" value="GAL4"/>
    <property type="match status" value="1"/>
</dbReference>
<dbReference type="RefSeq" id="XP_044567454.1">
    <property type="nucleotide sequence ID" value="XM_044701049.1"/>
</dbReference>
<evidence type="ECO:0000313" key="3">
    <source>
        <dbReference type="EMBL" id="KAF0982741.1"/>
    </source>
</evidence>
<dbReference type="VEuPathDB" id="AmoebaDB:FDP41_010720"/>
<dbReference type="EMBL" id="VFQX01000007">
    <property type="protein sequence ID" value="KAF0982741.1"/>
    <property type="molecule type" value="Genomic_DNA"/>
</dbReference>
<feature type="region of interest" description="Disordered" evidence="1">
    <location>
        <begin position="127"/>
        <end position="147"/>
    </location>
</feature>
<evidence type="ECO:0000256" key="1">
    <source>
        <dbReference type="SAM" id="MobiDB-lite"/>
    </source>
</evidence>
<proteinExistence type="predicted"/>
<dbReference type="InterPro" id="IPR036864">
    <property type="entry name" value="Zn2-C6_fun-type_DNA-bd_sf"/>
</dbReference>
<evidence type="ECO:0000259" key="2">
    <source>
        <dbReference type="PROSITE" id="PS50048"/>
    </source>
</evidence>
<accession>A0A6A5C6L5</accession>
<evidence type="ECO:0000313" key="4">
    <source>
        <dbReference type="Proteomes" id="UP000444721"/>
    </source>
</evidence>
<dbReference type="InterPro" id="IPR001138">
    <property type="entry name" value="Zn2Cys6_DnaBD"/>
</dbReference>
<comment type="caution">
    <text evidence="3">The sequence shown here is derived from an EMBL/GenBank/DDBJ whole genome shotgun (WGS) entry which is preliminary data.</text>
</comment>
<keyword evidence="4" id="KW-1185">Reference proteome</keyword>
<feature type="domain" description="Zn(2)-C6 fungal-type" evidence="2">
    <location>
        <begin position="205"/>
        <end position="235"/>
    </location>
</feature>
<dbReference type="OMA" id="ENCLEVW"/>
<reference evidence="3 4" key="1">
    <citation type="journal article" date="2019" name="Sci. Rep.">
        <title>Nanopore sequencing improves the draft genome of the human pathogenic amoeba Naegleria fowleri.</title>
        <authorList>
            <person name="Liechti N."/>
            <person name="Schurch N."/>
            <person name="Bruggmann R."/>
            <person name="Wittwer M."/>
        </authorList>
    </citation>
    <scope>NUCLEOTIDE SEQUENCE [LARGE SCALE GENOMIC DNA]</scope>
    <source>
        <strain evidence="3 4">ATCC 30894</strain>
    </source>
</reference>